<keyword evidence="1" id="KW-0812">Transmembrane</keyword>
<reference evidence="2 4" key="1">
    <citation type="submission" date="2017-05" db="EMBL/GenBank/DDBJ databases">
        <authorList>
            <person name="Song R."/>
            <person name="Chenine A.L."/>
            <person name="Ruprecht R.M."/>
        </authorList>
    </citation>
    <scope>NUCLEOTIDE SEQUENCE [LARGE SCALE GENOMIC DNA]</scope>
    <source>
        <strain evidence="2 4">PSBB019</strain>
    </source>
</reference>
<keyword evidence="1" id="KW-1133">Transmembrane helix</keyword>
<dbReference type="RefSeq" id="WP_087469236.1">
    <property type="nucleotide sequence ID" value="NZ_CP021383.1"/>
</dbReference>
<proteinExistence type="predicted"/>
<dbReference type="AlphaFoldDB" id="A0A1Y0HS56"/>
<sequence length="66" mass="6613">MTEEQQPTPTVPPVVRTVGYVVGIVAGCAVVPLATAGLEVWASVAGAVAAAGNGLAFGYRPTRTDT</sequence>
<evidence type="ECO:0000313" key="2">
    <source>
        <dbReference type="EMBL" id="ARU50145.1"/>
    </source>
</evidence>
<accession>A0A1Y0HS56</accession>
<dbReference type="EMBL" id="CP021383">
    <property type="protein sequence ID" value="ARU50145.1"/>
    <property type="molecule type" value="Genomic_DNA"/>
</dbReference>
<dbReference type="KEGG" id="cceu:CBR64_00060"/>
<keyword evidence="1" id="KW-0472">Membrane</keyword>
<organism evidence="2 4">
    <name type="scientific">Cellulosimicrobium cellulans</name>
    <name type="common">Arthrobacter luteus</name>
    <dbReference type="NCBI Taxonomy" id="1710"/>
    <lineage>
        <taxon>Bacteria</taxon>
        <taxon>Bacillati</taxon>
        <taxon>Actinomycetota</taxon>
        <taxon>Actinomycetes</taxon>
        <taxon>Micrococcales</taxon>
        <taxon>Promicromonosporaceae</taxon>
        <taxon>Cellulosimicrobium</taxon>
    </lineage>
</organism>
<feature type="transmembrane region" description="Helical" evidence="1">
    <location>
        <begin position="14"/>
        <end position="34"/>
    </location>
</feature>
<evidence type="ECO:0000256" key="1">
    <source>
        <dbReference type="SAM" id="Phobius"/>
    </source>
</evidence>
<dbReference type="Proteomes" id="UP000196228">
    <property type="component" value="Chromosome"/>
</dbReference>
<gene>
    <name evidence="2" type="ORF">CBR64_00060</name>
    <name evidence="3" type="ORF">CBR64_20865</name>
</gene>
<evidence type="ECO:0000313" key="4">
    <source>
        <dbReference type="Proteomes" id="UP000196228"/>
    </source>
</evidence>
<dbReference type="EMBL" id="CP021383">
    <property type="protein sequence ID" value="ARU53511.1"/>
    <property type="molecule type" value="Genomic_DNA"/>
</dbReference>
<dbReference type="KEGG" id="cceu:CBR64_20865"/>
<protein>
    <submittedName>
        <fullName evidence="2">Uncharacterized protein</fullName>
    </submittedName>
</protein>
<evidence type="ECO:0000313" key="3">
    <source>
        <dbReference type="EMBL" id="ARU53511.1"/>
    </source>
</evidence>
<feature type="transmembrane region" description="Helical" evidence="1">
    <location>
        <begin position="40"/>
        <end position="59"/>
    </location>
</feature>
<name>A0A1Y0HS56_CELCE</name>